<dbReference type="Pfam" id="PF03808">
    <property type="entry name" value="Glyco_tran_WecG"/>
    <property type="match status" value="1"/>
</dbReference>
<dbReference type="CDD" id="cd06533">
    <property type="entry name" value="Glyco_transf_WecG_TagA"/>
    <property type="match status" value="1"/>
</dbReference>
<dbReference type="AlphaFoldDB" id="A0A3A3GGJ0"/>
<name>A0A3A3GGJ0_9BURK</name>
<accession>A0A3A3GGJ0</accession>
<evidence type="ECO:0000313" key="4">
    <source>
        <dbReference type="Proteomes" id="UP000265955"/>
    </source>
</evidence>
<dbReference type="GO" id="GO:0016758">
    <property type="term" value="F:hexosyltransferase activity"/>
    <property type="evidence" value="ECO:0007669"/>
    <property type="project" value="TreeGrafter"/>
</dbReference>
<keyword evidence="2 3" id="KW-0808">Transferase</keyword>
<dbReference type="PANTHER" id="PTHR34136:SF1">
    <property type="entry name" value="UDP-N-ACETYL-D-MANNOSAMINURONIC ACID TRANSFERASE"/>
    <property type="match status" value="1"/>
</dbReference>
<reference evidence="4" key="1">
    <citation type="submission" date="2018-09" db="EMBL/GenBank/DDBJ databases">
        <authorList>
            <person name="Zhu H."/>
        </authorList>
    </citation>
    <scope>NUCLEOTIDE SEQUENCE [LARGE SCALE GENOMIC DNA]</scope>
    <source>
        <strain evidence="4">K1R23-30</strain>
    </source>
</reference>
<dbReference type="NCBIfam" id="TIGR00696">
    <property type="entry name" value="wecG_tagA_cpsF"/>
    <property type="match status" value="1"/>
</dbReference>
<proteinExistence type="predicted"/>
<evidence type="ECO:0000313" key="3">
    <source>
        <dbReference type="EMBL" id="RJG00020.1"/>
    </source>
</evidence>
<dbReference type="EMBL" id="QYUO01000001">
    <property type="protein sequence ID" value="RJG00020.1"/>
    <property type="molecule type" value="Genomic_DNA"/>
</dbReference>
<dbReference type="OrthoDB" id="9808602at2"/>
<dbReference type="Proteomes" id="UP000265955">
    <property type="component" value="Unassembled WGS sequence"/>
</dbReference>
<keyword evidence="1" id="KW-0328">Glycosyltransferase</keyword>
<dbReference type="PANTHER" id="PTHR34136">
    <property type="match status" value="1"/>
</dbReference>
<evidence type="ECO:0000256" key="2">
    <source>
        <dbReference type="ARBA" id="ARBA00022679"/>
    </source>
</evidence>
<comment type="caution">
    <text evidence="3">The sequence shown here is derived from an EMBL/GenBank/DDBJ whole genome shotgun (WGS) entry which is preliminary data.</text>
</comment>
<evidence type="ECO:0000256" key="1">
    <source>
        <dbReference type="ARBA" id="ARBA00022676"/>
    </source>
</evidence>
<dbReference type="InterPro" id="IPR004629">
    <property type="entry name" value="WecG_TagA_CpsF"/>
</dbReference>
<keyword evidence="4" id="KW-1185">Reference proteome</keyword>
<organism evidence="3 4">
    <name type="scientific">Noviherbaspirillum saxi</name>
    <dbReference type="NCBI Taxonomy" id="2320863"/>
    <lineage>
        <taxon>Bacteria</taxon>
        <taxon>Pseudomonadati</taxon>
        <taxon>Pseudomonadota</taxon>
        <taxon>Betaproteobacteria</taxon>
        <taxon>Burkholderiales</taxon>
        <taxon>Oxalobacteraceae</taxon>
        <taxon>Noviherbaspirillum</taxon>
    </lineage>
</organism>
<sequence>MQFPHFEENAMPRKGQAVLEAFIDAVSWEEAVGRITRWGAAHESRYVCICNVHSVVTTTSDVEFKIAVNNADMATPDGAPIAWALRKLGHPAQERINGPDLMMRYLAQAEPLGQTVFFYGSTDGTLTKLRLALAKQFPGLRIGGAYSPPFRPLSLEEDEKIIDMINNSGANVVFVGLGCPKQEKWMADHRGRINAVMIGVGAAFDYHAGVIKRAPIWWQRNGLEWLYRLGSEPRRLFKRYMVTNTLFVVGFLRQFVMTKLPLRDA</sequence>
<protein>
    <submittedName>
        <fullName evidence="3">Glycosyltransferase</fullName>
    </submittedName>
</protein>
<gene>
    <name evidence="3" type="ORF">D3871_07465</name>
</gene>